<comment type="caution">
    <text evidence="1">The sequence shown here is derived from an EMBL/GenBank/DDBJ whole genome shotgun (WGS) entry which is preliminary data.</text>
</comment>
<gene>
    <name evidence="1" type="ORF">HMPREF3202_00563</name>
</gene>
<dbReference type="STRING" id="28125.HMPREF3202_00563"/>
<name>A0A137SZZ7_9BACT</name>
<dbReference type="AlphaFoldDB" id="A0A137SZZ7"/>
<dbReference type="PATRIC" id="fig|28125.4.peg.555"/>
<evidence type="ECO:0000313" key="1">
    <source>
        <dbReference type="EMBL" id="KXO18014.1"/>
    </source>
</evidence>
<proteinExistence type="predicted"/>
<organism evidence="1 2">
    <name type="scientific">Prevotella bivia</name>
    <dbReference type="NCBI Taxonomy" id="28125"/>
    <lineage>
        <taxon>Bacteria</taxon>
        <taxon>Pseudomonadati</taxon>
        <taxon>Bacteroidota</taxon>
        <taxon>Bacteroidia</taxon>
        <taxon>Bacteroidales</taxon>
        <taxon>Prevotellaceae</taxon>
        <taxon>Prevotella</taxon>
    </lineage>
</organism>
<dbReference type="Proteomes" id="UP000070093">
    <property type="component" value="Unassembled WGS sequence"/>
</dbReference>
<dbReference type="EMBL" id="LTAG01000022">
    <property type="protein sequence ID" value="KXO18014.1"/>
    <property type="molecule type" value="Genomic_DNA"/>
</dbReference>
<accession>A0A137SZZ7</accession>
<protein>
    <submittedName>
        <fullName evidence="1">Uncharacterized protein</fullName>
    </submittedName>
</protein>
<evidence type="ECO:0000313" key="2">
    <source>
        <dbReference type="Proteomes" id="UP000070093"/>
    </source>
</evidence>
<sequence>MTCLLVFQTESTRQARSYRYISDEYEESIQIDKMVSMMVCFSTSAQAV</sequence>
<reference evidence="1 2" key="1">
    <citation type="submission" date="2016-02" db="EMBL/GenBank/DDBJ databases">
        <authorList>
            <person name="Wen L."/>
            <person name="He K."/>
            <person name="Yang H."/>
        </authorList>
    </citation>
    <scope>NUCLEOTIDE SEQUENCE [LARGE SCALE GENOMIC DNA]</scope>
    <source>
        <strain evidence="1 2">GED7880</strain>
    </source>
</reference>